<dbReference type="InterPro" id="IPR003497">
    <property type="entry name" value="BRO_N_domain"/>
</dbReference>
<dbReference type="PROSITE" id="PS51750">
    <property type="entry name" value="BRO_N"/>
    <property type="match status" value="1"/>
</dbReference>
<organismHost>
    <name type="scientific">Mythimna unipuncta</name>
    <name type="common">Armyworm moth</name>
    <name type="synonym">Pseudaletia unipuncta</name>
    <dbReference type="NCBI Taxonomy" id="103831"/>
</organismHost>
<feature type="coiled-coil region" evidence="1">
    <location>
        <begin position="174"/>
        <end position="229"/>
    </location>
</feature>
<evidence type="ECO:0000256" key="1">
    <source>
        <dbReference type="SAM" id="Coils"/>
    </source>
</evidence>
<dbReference type="KEGG" id="vg:8764027"/>
<evidence type="ECO:0000259" key="2">
    <source>
        <dbReference type="PROSITE" id="PS51750"/>
    </source>
</evidence>
<proteinExistence type="predicted"/>
<organism evidence="3 4">
    <name type="scientific">Pseudalatia unipuncta granulosis virus</name>
    <name type="common">PuGV</name>
    <name type="synonym">Pseudalatia unipuncta granulovirus</name>
    <dbReference type="NCBI Taxonomy" id="36355"/>
    <lineage>
        <taxon>Viruses</taxon>
        <taxon>Viruses incertae sedis</taxon>
        <taxon>Naldaviricetes</taxon>
        <taxon>Lefavirales</taxon>
        <taxon>Baculoviridae</taxon>
        <taxon>Betabaculovirus</taxon>
        <taxon>Betabaculovirus myunipunctae</taxon>
    </lineage>
</organism>
<keyword evidence="4" id="KW-1185">Reference proteome</keyword>
<dbReference type="SMART" id="SM01040">
    <property type="entry name" value="Bro-N"/>
    <property type="match status" value="1"/>
</dbReference>
<dbReference type="PANTHER" id="PTHR36180:SF2">
    <property type="entry name" value="BRO FAMILY PROTEIN"/>
    <property type="match status" value="1"/>
</dbReference>
<name>B6S736_GVPU</name>
<dbReference type="OrthoDB" id="8240at10239"/>
<reference evidence="4" key="1">
    <citation type="submission" date="2008-04" db="EMBL/GenBank/DDBJ databases">
        <title>Genome sequence analysis of the Pseudaletia unipuncta granulovirus which was propagated in Pseudaletia separate larvae.</title>
        <authorList>
            <person name="Li Y."/>
            <person name="Tang P."/>
            <person name="Zhang Z."/>
            <person name="Zhang H."/>
            <person name="Qin Q."/>
        </authorList>
    </citation>
    <scope>NUCLEOTIDE SEQUENCE [LARGE SCALE GENOMIC DNA]</scope>
    <source>
        <strain evidence="4">Hawaiin</strain>
    </source>
</reference>
<dbReference type="InterPro" id="IPR022549">
    <property type="entry name" value="DUF3627"/>
</dbReference>
<feature type="domain" description="Bro-N" evidence="2">
    <location>
        <begin position="1"/>
        <end position="118"/>
    </location>
</feature>
<keyword evidence="1" id="KW-0175">Coiled coil</keyword>
<dbReference type="PANTHER" id="PTHR36180">
    <property type="entry name" value="DNA-BINDING PROTEIN-RELATED-RELATED"/>
    <property type="match status" value="1"/>
</dbReference>
<evidence type="ECO:0000313" key="4">
    <source>
        <dbReference type="Proteomes" id="UP000203623"/>
    </source>
</evidence>
<dbReference type="Pfam" id="PF02498">
    <property type="entry name" value="Bro-N"/>
    <property type="match status" value="1"/>
</dbReference>
<protein>
    <submittedName>
        <fullName evidence="3">BRO</fullName>
    </submittedName>
</protein>
<accession>B6S736</accession>
<dbReference type="EMBL" id="EU678671">
    <property type="protein sequence ID" value="ACH69517.1"/>
    <property type="molecule type" value="Genomic_DNA"/>
</dbReference>
<dbReference type="RefSeq" id="YP_003422506.1">
    <property type="nucleotide sequence ID" value="NC_013772.1"/>
</dbReference>
<dbReference type="Pfam" id="PF12299">
    <property type="entry name" value="DUF3627"/>
    <property type="match status" value="1"/>
</dbReference>
<dbReference type="Proteomes" id="UP000203623">
    <property type="component" value="Genome"/>
</dbReference>
<sequence length="351" mass="39263">MAVVKVQFANSDLEVISSKDDSGELWMLANPFARILEYSKANDAIRQHVSHCNSKNYEEIRSRQFVATHVTSSSVQAKSKFINRAGLFELIQASRMPKAQEFRDWINSDLLPKLCDDGKYDMAVDAPIEIAHGMNAVHVATNDGAEAPWLRDLSELKQVIVKKDELIAIKDEENKKLTVALQDANQSLAVANNALITLSQNMSQALVMVNEARIDSENARKETAQLANRMADIAQDVIAKPSDPELLHSLAVCALGGDQYAFVRPQKRSLKRTLNRLSVDDSDIVFKRDYVPNSMNVLNKVKENLPKDKYKARHNKITLLEDLTKEDLVEAINASLTQRQVAIIANKAQKL</sequence>
<dbReference type="GeneID" id="8764027"/>
<evidence type="ECO:0000313" key="3">
    <source>
        <dbReference type="EMBL" id="ACH69517.1"/>
    </source>
</evidence>